<dbReference type="EMBL" id="KV417281">
    <property type="protein sequence ID" value="KZO97159.1"/>
    <property type="molecule type" value="Genomic_DNA"/>
</dbReference>
<sequence>MLFHNLADKVSPASGFRRLILATTASHHCIASPLASSLTHLICWNALSNIALLRPPAPPPSDPTCGPSLPKIQRICLHFLQRTRKRIRRDFTHPENCPTWSAESPTSTAIQTYCREVGVCRI</sequence>
<proteinExistence type="predicted"/>
<evidence type="ECO:0000313" key="2">
    <source>
        <dbReference type="Proteomes" id="UP000076738"/>
    </source>
</evidence>
<name>A0A167MXT9_CALVF</name>
<protein>
    <submittedName>
        <fullName evidence="1">Uncharacterized protein</fullName>
    </submittedName>
</protein>
<keyword evidence="2" id="KW-1185">Reference proteome</keyword>
<evidence type="ECO:0000313" key="1">
    <source>
        <dbReference type="EMBL" id="KZO97159.1"/>
    </source>
</evidence>
<organism evidence="1 2">
    <name type="scientific">Calocera viscosa (strain TUFC12733)</name>
    <dbReference type="NCBI Taxonomy" id="1330018"/>
    <lineage>
        <taxon>Eukaryota</taxon>
        <taxon>Fungi</taxon>
        <taxon>Dikarya</taxon>
        <taxon>Basidiomycota</taxon>
        <taxon>Agaricomycotina</taxon>
        <taxon>Dacrymycetes</taxon>
        <taxon>Dacrymycetales</taxon>
        <taxon>Dacrymycetaceae</taxon>
        <taxon>Calocera</taxon>
    </lineage>
</organism>
<dbReference type="Proteomes" id="UP000076738">
    <property type="component" value="Unassembled WGS sequence"/>
</dbReference>
<reference evidence="1 2" key="1">
    <citation type="journal article" date="2016" name="Mol. Biol. Evol.">
        <title>Comparative Genomics of Early-Diverging Mushroom-Forming Fungi Provides Insights into the Origins of Lignocellulose Decay Capabilities.</title>
        <authorList>
            <person name="Nagy L.G."/>
            <person name="Riley R."/>
            <person name="Tritt A."/>
            <person name="Adam C."/>
            <person name="Daum C."/>
            <person name="Floudas D."/>
            <person name="Sun H."/>
            <person name="Yadav J.S."/>
            <person name="Pangilinan J."/>
            <person name="Larsson K.H."/>
            <person name="Matsuura K."/>
            <person name="Barry K."/>
            <person name="Labutti K."/>
            <person name="Kuo R."/>
            <person name="Ohm R.A."/>
            <person name="Bhattacharya S.S."/>
            <person name="Shirouzu T."/>
            <person name="Yoshinaga Y."/>
            <person name="Martin F.M."/>
            <person name="Grigoriev I.V."/>
            <person name="Hibbett D.S."/>
        </authorList>
    </citation>
    <scope>NUCLEOTIDE SEQUENCE [LARGE SCALE GENOMIC DNA]</scope>
    <source>
        <strain evidence="1 2">TUFC12733</strain>
    </source>
</reference>
<accession>A0A167MXT9</accession>
<dbReference type="AlphaFoldDB" id="A0A167MXT9"/>
<gene>
    <name evidence="1" type="ORF">CALVIDRAFT_96200</name>
</gene>